<accession>A0ABW8M273</accession>
<evidence type="ECO:0000313" key="1">
    <source>
        <dbReference type="EMBL" id="MFK4272221.1"/>
    </source>
</evidence>
<dbReference type="Proteomes" id="UP001620295">
    <property type="component" value="Unassembled WGS sequence"/>
</dbReference>
<proteinExistence type="predicted"/>
<sequence>MHLALAGAFVEPDDLPPAPGWVVFDEAHMPVREVIRELLNVSLVRYDEPLLARAEAFPGSEDTISMNAVLQVILAQHLRLSETAAGGLPPVASHTDRWLRGAMQTGQADRAWELCGCR</sequence>
<gene>
    <name evidence="1" type="ORF">ACI2L5_46165</name>
</gene>
<keyword evidence="2" id="KW-1185">Reference proteome</keyword>
<organism evidence="1 2">
    <name type="scientific">Streptomyces milbemycinicus</name>
    <dbReference type="NCBI Taxonomy" id="476552"/>
    <lineage>
        <taxon>Bacteria</taxon>
        <taxon>Bacillati</taxon>
        <taxon>Actinomycetota</taxon>
        <taxon>Actinomycetes</taxon>
        <taxon>Kitasatosporales</taxon>
        <taxon>Streptomycetaceae</taxon>
        <taxon>Streptomyces</taxon>
    </lineage>
</organism>
<name>A0ABW8M273_9ACTN</name>
<reference evidence="1 2" key="1">
    <citation type="submission" date="2024-11" db="EMBL/GenBank/DDBJ databases">
        <title>The Natural Products Discovery Center: Release of the First 8490 Sequenced Strains for Exploring Actinobacteria Biosynthetic Diversity.</title>
        <authorList>
            <person name="Kalkreuter E."/>
            <person name="Kautsar S.A."/>
            <person name="Yang D."/>
            <person name="Bader C.D."/>
            <person name="Teijaro C.N."/>
            <person name="Fluegel L."/>
            <person name="Davis C.M."/>
            <person name="Simpson J.R."/>
            <person name="Lauterbach L."/>
            <person name="Steele A.D."/>
            <person name="Gui C."/>
            <person name="Meng S."/>
            <person name="Li G."/>
            <person name="Viehrig K."/>
            <person name="Ye F."/>
            <person name="Su P."/>
            <person name="Kiefer A.F."/>
            <person name="Nichols A."/>
            <person name="Cepeda A.J."/>
            <person name="Yan W."/>
            <person name="Fan B."/>
            <person name="Jiang Y."/>
            <person name="Adhikari A."/>
            <person name="Zheng C.-J."/>
            <person name="Schuster L."/>
            <person name="Cowan T.M."/>
            <person name="Smanski M.J."/>
            <person name="Chevrette M.G."/>
            <person name="De Carvalho L.P.S."/>
            <person name="Shen B."/>
        </authorList>
    </citation>
    <scope>NUCLEOTIDE SEQUENCE [LARGE SCALE GENOMIC DNA]</scope>
    <source>
        <strain evidence="1 2">NPDC020863</strain>
    </source>
</reference>
<dbReference type="EMBL" id="JBJDQH010000024">
    <property type="protein sequence ID" value="MFK4272221.1"/>
    <property type="molecule type" value="Genomic_DNA"/>
</dbReference>
<protein>
    <submittedName>
        <fullName evidence="1">Uncharacterized protein</fullName>
    </submittedName>
</protein>
<evidence type="ECO:0000313" key="2">
    <source>
        <dbReference type="Proteomes" id="UP001620295"/>
    </source>
</evidence>
<comment type="caution">
    <text evidence="1">The sequence shown here is derived from an EMBL/GenBank/DDBJ whole genome shotgun (WGS) entry which is preliminary data.</text>
</comment>
<dbReference type="RefSeq" id="WP_358646758.1">
    <property type="nucleotide sequence ID" value="NZ_JBFAEV010000049.1"/>
</dbReference>